<gene>
    <name evidence="2" type="ORF">IM676_02490</name>
</gene>
<dbReference type="PANTHER" id="PTHR34060:SF1">
    <property type="entry name" value="POLYKETIDE CYCLASE _ DEHYDRASE AND LIPID TRANSPORT PROTEIN"/>
    <property type="match status" value="1"/>
</dbReference>
<feature type="domain" description="Coenzyme Q-binding protein COQ10 START" evidence="1">
    <location>
        <begin position="64"/>
        <end position="190"/>
    </location>
</feature>
<dbReference type="Pfam" id="PF03364">
    <property type="entry name" value="Polyketide_cyc"/>
    <property type="match status" value="1"/>
</dbReference>
<dbReference type="Gene3D" id="3.30.530.20">
    <property type="match status" value="1"/>
</dbReference>
<dbReference type="EMBL" id="CP063311">
    <property type="protein sequence ID" value="QOV23231.1"/>
    <property type="molecule type" value="Genomic_DNA"/>
</dbReference>
<sequence length="207" mass="23712">MKANQIPQVTEKSKITENLDLSPARDETALENNLAVDAVTLPDVAVQIEKIAERKRKIAAKIQIPHPVERIWKVLTDYEALSEFIPNLAQSSLLEHPHGGIRLEQIGSQRLLKFNFCARVVLDLEEKFPKQINFSMVEGDFKDFSGNWCLEPDPRGEEFGTTLCYTIQVWPKLTMPIAIIERRLSDDLRLNLVAIHQRVEELWQTAK</sequence>
<dbReference type="InterPro" id="IPR023393">
    <property type="entry name" value="START-like_dom_sf"/>
</dbReference>
<reference evidence="3" key="1">
    <citation type="submission" date="2020-10" db="EMBL/GenBank/DDBJ databases">
        <title>Genome-based taxonomic classification of the species Anabaenopsis elenkinii.</title>
        <authorList>
            <person name="Delbaje E."/>
            <person name="Andreote A.P.D."/>
            <person name="Pellegrinetti T.A."/>
            <person name="Cruz R.B."/>
            <person name="Branco L.H.Z."/>
            <person name="Fiore M.F."/>
        </authorList>
    </citation>
    <scope>NUCLEOTIDE SEQUENCE [LARGE SCALE GENOMIC DNA]</scope>
    <source>
        <strain evidence="3">CCIBt3563</strain>
    </source>
</reference>
<dbReference type="RefSeq" id="WP_200988829.1">
    <property type="nucleotide sequence ID" value="NZ_CP063311.1"/>
</dbReference>
<evidence type="ECO:0000313" key="2">
    <source>
        <dbReference type="EMBL" id="QOV23231.1"/>
    </source>
</evidence>
<name>A0A7S6RE82_9CYAN</name>
<evidence type="ECO:0000313" key="3">
    <source>
        <dbReference type="Proteomes" id="UP000593846"/>
    </source>
</evidence>
<dbReference type="InterPro" id="IPR005031">
    <property type="entry name" value="COQ10_START"/>
</dbReference>
<dbReference type="KEGG" id="aee:IM676_02490"/>
<organism evidence="2 3">
    <name type="scientific">Anabaenopsis elenkinii CCIBt3563</name>
    <dbReference type="NCBI Taxonomy" id="2779889"/>
    <lineage>
        <taxon>Bacteria</taxon>
        <taxon>Bacillati</taxon>
        <taxon>Cyanobacteriota</taxon>
        <taxon>Cyanophyceae</taxon>
        <taxon>Nostocales</taxon>
        <taxon>Nodulariaceae</taxon>
        <taxon>Anabaenopsis</taxon>
    </lineage>
</organism>
<dbReference type="PANTHER" id="PTHR34060">
    <property type="entry name" value="POLYKETIDE CYCLASE / DEHYDRASE AND LIPID TRANSPORT PROTEIN"/>
    <property type="match status" value="1"/>
</dbReference>
<dbReference type="Proteomes" id="UP000593846">
    <property type="component" value="Chromosome"/>
</dbReference>
<dbReference type="CDD" id="cd08866">
    <property type="entry name" value="SRPBCC_11"/>
    <property type="match status" value="1"/>
</dbReference>
<dbReference type="AlphaFoldDB" id="A0A7S6RE82"/>
<protein>
    <submittedName>
        <fullName evidence="2">SRPBCC family protein</fullName>
    </submittedName>
</protein>
<accession>A0A7S6RE82</accession>
<evidence type="ECO:0000259" key="1">
    <source>
        <dbReference type="Pfam" id="PF03364"/>
    </source>
</evidence>
<proteinExistence type="predicted"/>
<dbReference type="SUPFAM" id="SSF55961">
    <property type="entry name" value="Bet v1-like"/>
    <property type="match status" value="1"/>
</dbReference>
<keyword evidence="3" id="KW-1185">Reference proteome</keyword>